<dbReference type="PANTHER" id="PTHR13929">
    <property type="entry name" value="1,4-DIHYDROXY-2-NAPHTHOATE OCTAPRENYLTRANSFERASE"/>
    <property type="match status" value="1"/>
</dbReference>
<dbReference type="GO" id="GO:0042371">
    <property type="term" value="P:vitamin K biosynthetic process"/>
    <property type="evidence" value="ECO:0007669"/>
    <property type="project" value="TreeGrafter"/>
</dbReference>
<dbReference type="GO" id="GO:0009234">
    <property type="term" value="P:menaquinone biosynthetic process"/>
    <property type="evidence" value="ECO:0007669"/>
    <property type="project" value="UniProtKB-UniPathway"/>
</dbReference>
<evidence type="ECO:0000313" key="9">
    <source>
        <dbReference type="EMBL" id="AIQ65994.1"/>
    </source>
</evidence>
<evidence type="ECO:0000256" key="1">
    <source>
        <dbReference type="ARBA" id="ARBA00004141"/>
    </source>
</evidence>
<gene>
    <name evidence="9" type="ORF">PSTEL_25645</name>
</gene>
<dbReference type="GO" id="GO:0016020">
    <property type="term" value="C:membrane"/>
    <property type="evidence" value="ECO:0007669"/>
    <property type="project" value="UniProtKB-SubCell"/>
</dbReference>
<dbReference type="CDD" id="cd13962">
    <property type="entry name" value="PT_UbiA_UBIAD1"/>
    <property type="match status" value="1"/>
</dbReference>
<feature type="transmembrane region" description="Helical" evidence="8">
    <location>
        <begin position="97"/>
        <end position="117"/>
    </location>
</feature>
<dbReference type="KEGG" id="pste:PSTEL_25645"/>
<dbReference type="InterPro" id="IPR044878">
    <property type="entry name" value="UbiA_sf"/>
</dbReference>
<dbReference type="Pfam" id="PF01040">
    <property type="entry name" value="UbiA"/>
    <property type="match status" value="1"/>
</dbReference>
<protein>
    <submittedName>
        <fullName evidence="9">Ubiquinone biosynthesis protein UbiA</fullName>
    </submittedName>
</protein>
<dbReference type="OrthoDB" id="9767568at2"/>
<feature type="transmembrane region" description="Helical" evidence="8">
    <location>
        <begin position="287"/>
        <end position="309"/>
    </location>
</feature>
<feature type="transmembrane region" description="Helical" evidence="8">
    <location>
        <begin position="12"/>
        <end position="33"/>
    </location>
</feature>
<reference evidence="9 10" key="1">
    <citation type="submission" date="2014-08" db="EMBL/GenBank/DDBJ databases">
        <title>Comparative genomics of the Paenibacillus odorifer group.</title>
        <authorList>
            <person name="den Bakker H.C."/>
            <person name="Tsai Y.-C."/>
            <person name="Martin N."/>
            <person name="Korlach J."/>
            <person name="Wiedmann M."/>
        </authorList>
    </citation>
    <scope>NUCLEOTIDE SEQUENCE [LARGE SCALE GENOMIC DNA]</scope>
    <source>
        <strain evidence="9 10">DSM 14472</strain>
    </source>
</reference>
<sequence length="310" mass="33712">MNKWTFFKKASRFGVIPVMIVPVVLGALGAFVWEDVFHPFLFILTFIGAAAAHLFSNMVNDLWDYRSGADMEAKNTPGVITTNSGFLSGGLISERRFALLTWGLLLLAVLCGAALAFYAGWQVLWFVAGGALLAYFYVAPPLRFGYRGKGYSELAIFVAFGLMPVLGSYFVQTGHFGIKPVLLSLPVGLLTTLLLFNHHFLHWSADKQAGKQTLVVVLGEARALVFSRILLYTAYVSLVVCVGIGVLPVYALLALLTAIRPIGVYRGLKRHNASPAYLPLMGASRQASIRCGTIMAAALLIQGLVGNYWS</sequence>
<dbReference type="HOGENOM" id="CLU_043611_0_1_9"/>
<keyword evidence="3" id="KW-0474">Menaquinone biosynthesis</keyword>
<evidence type="ECO:0000256" key="4">
    <source>
        <dbReference type="ARBA" id="ARBA00022679"/>
    </source>
</evidence>
<feature type="transmembrane region" description="Helical" evidence="8">
    <location>
        <begin position="123"/>
        <end position="142"/>
    </location>
</feature>
<name>A0A089NAX0_9BACL</name>
<proteinExistence type="predicted"/>
<evidence type="ECO:0000256" key="2">
    <source>
        <dbReference type="ARBA" id="ARBA00004863"/>
    </source>
</evidence>
<comment type="pathway">
    <text evidence="2">Quinol/quinone metabolism; menaquinone biosynthesis.</text>
</comment>
<keyword evidence="7 8" id="KW-0472">Membrane</keyword>
<evidence type="ECO:0000256" key="5">
    <source>
        <dbReference type="ARBA" id="ARBA00022692"/>
    </source>
</evidence>
<keyword evidence="10" id="KW-1185">Reference proteome</keyword>
<organism evidence="9 10">
    <name type="scientific">Paenibacillus stellifer</name>
    <dbReference type="NCBI Taxonomy" id="169760"/>
    <lineage>
        <taxon>Bacteria</taxon>
        <taxon>Bacillati</taxon>
        <taxon>Bacillota</taxon>
        <taxon>Bacilli</taxon>
        <taxon>Bacillales</taxon>
        <taxon>Paenibacillaceae</taxon>
        <taxon>Paenibacillus</taxon>
    </lineage>
</organism>
<keyword evidence="9" id="KW-0830">Ubiquinone</keyword>
<keyword evidence="4" id="KW-0808">Transferase</keyword>
<dbReference type="InterPro" id="IPR000537">
    <property type="entry name" value="UbiA_prenyltransferase"/>
</dbReference>
<dbReference type="Proteomes" id="UP000029507">
    <property type="component" value="Chromosome"/>
</dbReference>
<keyword evidence="5 8" id="KW-0812">Transmembrane</keyword>
<feature type="transmembrane region" description="Helical" evidence="8">
    <location>
        <begin position="183"/>
        <end position="201"/>
    </location>
</feature>
<feature type="transmembrane region" description="Helical" evidence="8">
    <location>
        <begin position="154"/>
        <end position="171"/>
    </location>
</feature>
<evidence type="ECO:0000256" key="7">
    <source>
        <dbReference type="ARBA" id="ARBA00023136"/>
    </source>
</evidence>
<feature type="transmembrane region" description="Helical" evidence="8">
    <location>
        <begin position="39"/>
        <end position="56"/>
    </location>
</feature>
<dbReference type="GO" id="GO:0004659">
    <property type="term" value="F:prenyltransferase activity"/>
    <property type="evidence" value="ECO:0007669"/>
    <property type="project" value="InterPro"/>
</dbReference>
<dbReference type="STRING" id="169760.PSTEL_25645"/>
<dbReference type="InterPro" id="IPR026046">
    <property type="entry name" value="UBIAD1"/>
</dbReference>
<dbReference type="PIRSF" id="PIRSF005355">
    <property type="entry name" value="UBIAD1"/>
    <property type="match status" value="1"/>
</dbReference>
<dbReference type="UniPathway" id="UPA00079"/>
<evidence type="ECO:0000256" key="8">
    <source>
        <dbReference type="SAM" id="Phobius"/>
    </source>
</evidence>
<dbReference type="RefSeq" id="WP_038699484.1">
    <property type="nucleotide sequence ID" value="NZ_CP009286.1"/>
</dbReference>
<dbReference type="AlphaFoldDB" id="A0A089NAX0"/>
<comment type="subcellular location">
    <subcellularLocation>
        <location evidence="1">Membrane</location>
        <topology evidence="1">Multi-pass membrane protein</topology>
    </subcellularLocation>
</comment>
<evidence type="ECO:0000256" key="3">
    <source>
        <dbReference type="ARBA" id="ARBA00022428"/>
    </source>
</evidence>
<dbReference type="Gene3D" id="1.10.357.140">
    <property type="entry name" value="UbiA prenyltransferase"/>
    <property type="match status" value="1"/>
</dbReference>
<keyword evidence="6 8" id="KW-1133">Transmembrane helix</keyword>
<dbReference type="EMBL" id="CP009286">
    <property type="protein sequence ID" value="AIQ65994.1"/>
    <property type="molecule type" value="Genomic_DNA"/>
</dbReference>
<dbReference type="PANTHER" id="PTHR13929:SF0">
    <property type="entry name" value="UBIA PRENYLTRANSFERASE DOMAIN-CONTAINING PROTEIN 1"/>
    <property type="match status" value="1"/>
</dbReference>
<evidence type="ECO:0000313" key="10">
    <source>
        <dbReference type="Proteomes" id="UP000029507"/>
    </source>
</evidence>
<evidence type="ECO:0000256" key="6">
    <source>
        <dbReference type="ARBA" id="ARBA00022989"/>
    </source>
</evidence>
<accession>A0A089NAX0</accession>